<gene>
    <name evidence="1" type="ORF">BSAL_61460</name>
</gene>
<dbReference type="Proteomes" id="UP000051952">
    <property type="component" value="Unassembled WGS sequence"/>
</dbReference>
<accession>A0A0S4IU70</accession>
<name>A0A0S4IU70_BODSA</name>
<evidence type="ECO:0000313" key="1">
    <source>
        <dbReference type="EMBL" id="CUF33317.1"/>
    </source>
</evidence>
<dbReference type="VEuPathDB" id="TriTrypDB:BSAL_61460"/>
<dbReference type="EMBL" id="CYKH01000302">
    <property type="protein sequence ID" value="CUF33317.1"/>
    <property type="molecule type" value="Genomic_DNA"/>
</dbReference>
<reference evidence="2" key="1">
    <citation type="submission" date="2015-09" db="EMBL/GenBank/DDBJ databases">
        <authorList>
            <consortium name="Pathogen Informatics"/>
        </authorList>
    </citation>
    <scope>NUCLEOTIDE SEQUENCE [LARGE SCALE GENOMIC DNA]</scope>
    <source>
        <strain evidence="2">Lake Konstanz</strain>
    </source>
</reference>
<evidence type="ECO:0000313" key="2">
    <source>
        <dbReference type="Proteomes" id="UP000051952"/>
    </source>
</evidence>
<protein>
    <submittedName>
        <fullName evidence="1">Uncharacterized protein</fullName>
    </submittedName>
</protein>
<dbReference type="AlphaFoldDB" id="A0A0S4IU70"/>
<organism evidence="1 2">
    <name type="scientific">Bodo saltans</name>
    <name type="common">Flagellated protozoan</name>
    <dbReference type="NCBI Taxonomy" id="75058"/>
    <lineage>
        <taxon>Eukaryota</taxon>
        <taxon>Discoba</taxon>
        <taxon>Euglenozoa</taxon>
        <taxon>Kinetoplastea</taxon>
        <taxon>Metakinetoplastina</taxon>
        <taxon>Eubodonida</taxon>
        <taxon>Bodonidae</taxon>
        <taxon>Bodo</taxon>
    </lineage>
</organism>
<keyword evidence="2" id="KW-1185">Reference proteome</keyword>
<proteinExistence type="predicted"/>
<sequence>MQKNNTEIRDATVLRDLCIRTAQNVLVSWLRHARLFQRDGFRAPRQEAYHQFRSTLKSLNDEAKQRLVSSRNESKATNATPTDVFRLRLLLGLEARLL</sequence>